<dbReference type="RefSeq" id="XP_022301023.1">
    <property type="nucleotide sequence ID" value="XM_022445315.1"/>
</dbReference>
<dbReference type="Proteomes" id="UP000694844">
    <property type="component" value="Chromosome 8"/>
</dbReference>
<evidence type="ECO:0000256" key="2">
    <source>
        <dbReference type="SAM" id="Coils"/>
    </source>
</evidence>
<dbReference type="GeneID" id="111109232"/>
<protein>
    <submittedName>
        <fullName evidence="5">E3 ubiquitin-protein ligase arc-1-like</fullName>
    </submittedName>
</protein>
<dbReference type="PANTHER" id="PTHR25462">
    <property type="entry name" value="BONUS, ISOFORM C-RELATED"/>
    <property type="match status" value="1"/>
</dbReference>
<proteinExistence type="predicted"/>
<evidence type="ECO:0000259" key="3">
    <source>
        <dbReference type="PROSITE" id="PS50119"/>
    </source>
</evidence>
<feature type="domain" description="B box-type" evidence="3">
    <location>
        <begin position="8"/>
        <end position="53"/>
    </location>
</feature>
<dbReference type="OrthoDB" id="9049620at2759"/>
<dbReference type="Gene3D" id="3.30.160.60">
    <property type="entry name" value="Classic Zinc Finger"/>
    <property type="match status" value="1"/>
</dbReference>
<accession>A0A8B8BCU8</accession>
<dbReference type="GO" id="GO:0008270">
    <property type="term" value="F:zinc ion binding"/>
    <property type="evidence" value="ECO:0007669"/>
    <property type="project" value="UniProtKB-KW"/>
</dbReference>
<keyword evidence="1" id="KW-0862">Zinc</keyword>
<keyword evidence="2" id="KW-0175">Coiled coil</keyword>
<evidence type="ECO:0000256" key="1">
    <source>
        <dbReference type="PROSITE-ProRule" id="PRU00024"/>
    </source>
</evidence>
<feature type="coiled-coil region" evidence="2">
    <location>
        <begin position="102"/>
        <end position="143"/>
    </location>
</feature>
<dbReference type="KEGG" id="cvn:111109232"/>
<sequence>MDRSNPCQDLIRCDLCESPMPPLHCDLCHTNLCKACVGEHISDFSKKHRVVQFSERGANPVYPKCSPHSGKACELQCTKCDTPVCCLCVDESHQGHTLSSILKTYTAQKEKMKKDLEGLLNNLREYENRASEIDREKSYLEGEFEKLTTDVVKQGEKLHREVDIFINERKTEINNMKNRHLATLNEQKKEVLSLQSGIEQTMKHINEMLDTNEVCKVSAYKSNSAFRKPPSQIHFSLPDISSQEIISEKFCEMFSNLLPLNLVFDEKDRTEESIKPECSDRSGSLSINIGRQKTKVPIECTMGEKGTIIILPGTSET</sequence>
<gene>
    <name evidence="5" type="primary">LOC111109232</name>
</gene>
<name>A0A8B8BCU8_CRAVI</name>
<dbReference type="PANTHER" id="PTHR25462:SF296">
    <property type="entry name" value="MEIOTIC P26, ISOFORM F"/>
    <property type="match status" value="1"/>
</dbReference>
<dbReference type="PROSITE" id="PS50119">
    <property type="entry name" value="ZF_BBOX"/>
    <property type="match status" value="2"/>
</dbReference>
<dbReference type="AlphaFoldDB" id="A0A8B8BCU8"/>
<evidence type="ECO:0000313" key="5">
    <source>
        <dbReference type="RefSeq" id="XP_022301023.1"/>
    </source>
</evidence>
<dbReference type="InterPro" id="IPR047153">
    <property type="entry name" value="TRIM45/56/19-like"/>
</dbReference>
<dbReference type="SUPFAM" id="SSF57845">
    <property type="entry name" value="B-box zinc-binding domain"/>
    <property type="match status" value="1"/>
</dbReference>
<dbReference type="InterPro" id="IPR000315">
    <property type="entry name" value="Znf_B-box"/>
</dbReference>
<keyword evidence="1" id="KW-0479">Metal-binding</keyword>
<keyword evidence="4" id="KW-1185">Reference proteome</keyword>
<evidence type="ECO:0000313" key="4">
    <source>
        <dbReference type="Proteomes" id="UP000694844"/>
    </source>
</evidence>
<organism evidence="4 5">
    <name type="scientific">Crassostrea virginica</name>
    <name type="common">Eastern oyster</name>
    <dbReference type="NCBI Taxonomy" id="6565"/>
    <lineage>
        <taxon>Eukaryota</taxon>
        <taxon>Metazoa</taxon>
        <taxon>Spiralia</taxon>
        <taxon>Lophotrochozoa</taxon>
        <taxon>Mollusca</taxon>
        <taxon>Bivalvia</taxon>
        <taxon>Autobranchia</taxon>
        <taxon>Pteriomorphia</taxon>
        <taxon>Ostreida</taxon>
        <taxon>Ostreoidea</taxon>
        <taxon>Ostreidae</taxon>
        <taxon>Crassostrea</taxon>
    </lineage>
</organism>
<keyword evidence="1" id="KW-0863">Zinc-finger</keyword>
<reference evidence="5" key="1">
    <citation type="submission" date="2025-08" db="UniProtKB">
        <authorList>
            <consortium name="RefSeq"/>
        </authorList>
    </citation>
    <scope>IDENTIFICATION</scope>
    <source>
        <tissue evidence="5">Whole sample</tissue>
    </source>
</reference>
<feature type="domain" description="B box-type" evidence="3">
    <location>
        <begin position="65"/>
        <end position="101"/>
    </location>
</feature>